<dbReference type="GO" id="GO:0003723">
    <property type="term" value="F:RNA binding"/>
    <property type="evidence" value="ECO:0007669"/>
    <property type="project" value="InterPro"/>
</dbReference>
<dbReference type="InterPro" id="IPR050188">
    <property type="entry name" value="RluA_PseudoU_synthase"/>
</dbReference>
<reference evidence="3 4" key="1">
    <citation type="submission" date="2020-07" db="EMBL/GenBank/DDBJ databases">
        <authorList>
            <person name="Feng X."/>
        </authorList>
    </citation>
    <scope>NUCLEOTIDE SEQUENCE [LARGE SCALE GENOMIC DNA]</scope>
    <source>
        <strain evidence="3 4">JCM14086</strain>
    </source>
</reference>
<dbReference type="Pfam" id="PF00849">
    <property type="entry name" value="PseudoU_synth_2"/>
    <property type="match status" value="1"/>
</dbReference>
<name>A0A7X1B015_9BACT</name>
<keyword evidence="4" id="KW-1185">Reference proteome</keyword>
<dbReference type="PANTHER" id="PTHR21600">
    <property type="entry name" value="MITOCHONDRIAL RNA PSEUDOURIDINE SYNTHASE"/>
    <property type="match status" value="1"/>
</dbReference>
<dbReference type="Gene3D" id="3.30.2350.10">
    <property type="entry name" value="Pseudouridine synthase"/>
    <property type="match status" value="1"/>
</dbReference>
<gene>
    <name evidence="3" type="ORF">H5P30_15130</name>
</gene>
<dbReference type="GO" id="GO:0009982">
    <property type="term" value="F:pseudouridine synthase activity"/>
    <property type="evidence" value="ECO:0007669"/>
    <property type="project" value="InterPro"/>
</dbReference>
<evidence type="ECO:0000313" key="4">
    <source>
        <dbReference type="Proteomes" id="UP000525652"/>
    </source>
</evidence>
<comment type="similarity">
    <text evidence="1">Belongs to the pseudouridine synthase RluA family.</text>
</comment>
<evidence type="ECO:0000259" key="2">
    <source>
        <dbReference type="Pfam" id="PF00849"/>
    </source>
</evidence>
<dbReference type="GO" id="GO:0000455">
    <property type="term" value="P:enzyme-directed rRNA pseudouridine synthesis"/>
    <property type="evidence" value="ECO:0007669"/>
    <property type="project" value="TreeGrafter"/>
</dbReference>
<evidence type="ECO:0000313" key="3">
    <source>
        <dbReference type="EMBL" id="MBC2603115.1"/>
    </source>
</evidence>
<dbReference type="RefSeq" id="WP_185693756.1">
    <property type="nucleotide sequence ID" value="NZ_JACHVA010000118.1"/>
</dbReference>
<comment type="caution">
    <text evidence="3">The sequence shown here is derived from an EMBL/GenBank/DDBJ whole genome shotgun (WGS) entry which is preliminary data.</text>
</comment>
<feature type="domain" description="Pseudouridine synthase RsuA/RluA-like" evidence="2">
    <location>
        <begin position="35"/>
        <end position="184"/>
    </location>
</feature>
<dbReference type="Proteomes" id="UP000525652">
    <property type="component" value="Unassembled WGS sequence"/>
</dbReference>
<dbReference type="CDD" id="cd02869">
    <property type="entry name" value="PseudoU_synth_RluA_like"/>
    <property type="match status" value="1"/>
</dbReference>
<dbReference type="PANTHER" id="PTHR21600:SF44">
    <property type="entry name" value="RIBOSOMAL LARGE SUBUNIT PSEUDOURIDINE SYNTHASE D"/>
    <property type="match status" value="1"/>
</dbReference>
<organism evidence="3 4">
    <name type="scientific">Puniceicoccus vermicola</name>
    <dbReference type="NCBI Taxonomy" id="388746"/>
    <lineage>
        <taxon>Bacteria</taxon>
        <taxon>Pseudomonadati</taxon>
        <taxon>Verrucomicrobiota</taxon>
        <taxon>Opitutia</taxon>
        <taxon>Puniceicoccales</taxon>
        <taxon>Puniceicoccaceae</taxon>
        <taxon>Puniceicoccus</taxon>
    </lineage>
</organism>
<dbReference type="GO" id="GO:0140098">
    <property type="term" value="F:catalytic activity, acting on RNA"/>
    <property type="evidence" value="ECO:0007669"/>
    <property type="project" value="UniProtKB-ARBA"/>
</dbReference>
<protein>
    <submittedName>
        <fullName evidence="3">RluA family pseudouridine synthase</fullName>
    </submittedName>
</protein>
<sequence length="259" mass="28984">MSNPIIPDPRAVQVDAPEIAESEFIESILFENDRVLAVDKPGWLVCHPSKKGPGSSLVGAAKRYLNLEKLHLVSRLDRETSGIVVFAKDRGAARTIQMGVEARKVTKSYFAVLHGELAESQVIENRIVPDKTSEVRVKMRALPTERDPKIRTHFHPLRTFNGQTLCKVVTDGGRKHQIRVHAQHMGHPLVGEKLYGSDETLYLEFCREGWTERLTHALSFHRQALHCGDWSMENNLELPALVASLPSDMAQLVGEKPSS</sequence>
<dbReference type="SUPFAM" id="SSF55120">
    <property type="entry name" value="Pseudouridine synthase"/>
    <property type="match status" value="1"/>
</dbReference>
<proteinExistence type="inferred from homology"/>
<dbReference type="InterPro" id="IPR020103">
    <property type="entry name" value="PsdUridine_synth_cat_dom_sf"/>
</dbReference>
<dbReference type="EMBL" id="JACHVA010000118">
    <property type="protein sequence ID" value="MBC2603115.1"/>
    <property type="molecule type" value="Genomic_DNA"/>
</dbReference>
<dbReference type="AlphaFoldDB" id="A0A7X1B015"/>
<evidence type="ECO:0000256" key="1">
    <source>
        <dbReference type="ARBA" id="ARBA00010876"/>
    </source>
</evidence>
<dbReference type="InterPro" id="IPR006145">
    <property type="entry name" value="PsdUridine_synth_RsuA/RluA"/>
</dbReference>
<accession>A0A7X1B015</accession>